<proteinExistence type="predicted"/>
<organism evidence="3 4">
    <name type="scientific">Shewanella aestuarii</name>
    <dbReference type="NCBI Taxonomy" id="1028752"/>
    <lineage>
        <taxon>Bacteria</taxon>
        <taxon>Pseudomonadati</taxon>
        <taxon>Pseudomonadota</taxon>
        <taxon>Gammaproteobacteria</taxon>
        <taxon>Alteromonadales</taxon>
        <taxon>Shewanellaceae</taxon>
        <taxon>Shewanella</taxon>
    </lineage>
</organism>
<dbReference type="Proteomes" id="UP000502608">
    <property type="component" value="Chromosome"/>
</dbReference>
<evidence type="ECO:0000313" key="3">
    <source>
        <dbReference type="EMBL" id="QIR14193.1"/>
    </source>
</evidence>
<dbReference type="AlphaFoldDB" id="A0A6G9QJ79"/>
<protein>
    <submittedName>
        <fullName evidence="3">XdhC/CoxI family protein</fullName>
    </submittedName>
</protein>
<dbReference type="Pfam" id="PF13478">
    <property type="entry name" value="XdhC_C"/>
    <property type="match status" value="1"/>
</dbReference>
<dbReference type="Pfam" id="PF02625">
    <property type="entry name" value="XdhC_CoxI"/>
    <property type="match status" value="1"/>
</dbReference>
<dbReference type="RefSeq" id="WP_167676704.1">
    <property type="nucleotide sequence ID" value="NZ_CP050313.1"/>
</dbReference>
<evidence type="ECO:0000259" key="1">
    <source>
        <dbReference type="Pfam" id="PF02625"/>
    </source>
</evidence>
<dbReference type="InterPro" id="IPR027051">
    <property type="entry name" value="XdhC_Rossmann_dom"/>
</dbReference>
<dbReference type="Gene3D" id="3.40.50.720">
    <property type="entry name" value="NAD(P)-binding Rossmann-like Domain"/>
    <property type="match status" value="1"/>
</dbReference>
<keyword evidence="4" id="KW-1185">Reference proteome</keyword>
<accession>A0A6G9QJ79</accession>
<evidence type="ECO:0000313" key="4">
    <source>
        <dbReference type="Proteomes" id="UP000502608"/>
    </source>
</evidence>
<reference evidence="3 4" key="1">
    <citation type="submission" date="2020-03" db="EMBL/GenBank/DDBJ databases">
        <title>Complete genome sequence of Shewanella sp.</title>
        <authorList>
            <person name="Kim Y.-S."/>
            <person name="Kim S.-J."/>
            <person name="Jung H.-K."/>
            <person name="Kim K.-H."/>
        </authorList>
    </citation>
    <scope>NUCLEOTIDE SEQUENCE [LARGE SCALE GENOMIC DNA]</scope>
    <source>
        <strain evidence="3 4">PN3F2</strain>
    </source>
</reference>
<dbReference type="PANTHER" id="PTHR30388">
    <property type="entry name" value="ALDEHYDE OXIDOREDUCTASE MOLYBDENUM COFACTOR ASSEMBLY PROTEIN"/>
    <property type="match status" value="1"/>
</dbReference>
<dbReference type="InterPro" id="IPR003777">
    <property type="entry name" value="XdhC_CoxI"/>
</dbReference>
<gene>
    <name evidence="3" type="ORF">HBH39_06580</name>
</gene>
<evidence type="ECO:0000259" key="2">
    <source>
        <dbReference type="Pfam" id="PF13478"/>
    </source>
</evidence>
<dbReference type="PANTHER" id="PTHR30388:SF4">
    <property type="entry name" value="MOLYBDENUM COFACTOR INSERTION CHAPERONE PAOD"/>
    <property type="match status" value="1"/>
</dbReference>
<dbReference type="EMBL" id="CP050313">
    <property type="protein sequence ID" value="QIR14193.1"/>
    <property type="molecule type" value="Genomic_DNA"/>
</dbReference>
<name>A0A6G9QJ79_9GAMM</name>
<dbReference type="KEGG" id="saes:HBH39_06580"/>
<dbReference type="InterPro" id="IPR052698">
    <property type="entry name" value="MoCofactor_Util/Proc"/>
</dbReference>
<feature type="domain" description="XdhC- CoxI" evidence="1">
    <location>
        <begin position="18"/>
        <end position="80"/>
    </location>
</feature>
<sequence>MRQHLVDLLDVWQADYQDDWVVAVLTHVQGSSYRKPGAIMLFHPLGKTLGMLSGGCLEADLRRHAQRAIQTQQVIQLTYDATDESDTSYQLGCGGIVNIMMLAVNSANQYLGLQQLYFDLQSGKKGQYQLDIAQDGSPCSSVTGLWQTDEVISAIDVDHESQTATHSVSPTAIKTQIMPITDADYPHKHRIIIPVSPPIHIGIFGGGLDAQPLAQIAHNLGWKISVFDERTAYARSYDFPHCTVYKMPVDKVAHELLASLNGAFIMNHNLNLDAKTLRVLVSQPLGYIALLGPAHRRDKVLELAQLVADDFNGYFSAPAGIALGGELPSSVALSMLAQCHGVLHQSKLLSLDKVML</sequence>
<feature type="domain" description="XdhC Rossmann" evidence="2">
    <location>
        <begin position="203"/>
        <end position="339"/>
    </location>
</feature>